<dbReference type="SUPFAM" id="SSF51569">
    <property type="entry name" value="Aldolase"/>
    <property type="match status" value="1"/>
</dbReference>
<gene>
    <name evidence="2" type="ORF">H6P80_13475</name>
</gene>
<dbReference type="Pfam" id="PF00682">
    <property type="entry name" value="HMGL-like"/>
    <property type="match status" value="1"/>
</dbReference>
<accession>A0A842I1S0</accession>
<dbReference type="SUPFAM" id="SSF89000">
    <property type="entry name" value="post-HMGL domain-like"/>
    <property type="match status" value="1"/>
</dbReference>
<dbReference type="GO" id="GO:0006094">
    <property type="term" value="P:gluconeogenesis"/>
    <property type="evidence" value="ECO:0007669"/>
    <property type="project" value="TreeGrafter"/>
</dbReference>
<dbReference type="EMBL" id="JACJVJ010000002">
    <property type="protein sequence ID" value="MBC2778629.1"/>
    <property type="molecule type" value="Genomic_DNA"/>
</dbReference>
<dbReference type="Gene3D" id="3.20.20.70">
    <property type="entry name" value="Aldolase class I"/>
    <property type="match status" value="1"/>
</dbReference>
<sequence>MAEIKLVDVSIRDGNQSLWGATGLDTAQILEIAGQLDRVGFHAIDFTSSTHMAVAVRYFKNNPWERIRRVRAAMPHSPLQLITTGLRFIAWQQAGPDFMRVVYRTLQKNGIRRFIILDPMHDADAVIEAARIAKEEGDAEVMGALTFTLSEVHDDQFYADFAAKLATSPHIDLFYLKDPGGLMSPERVRTLAPAVKAAIGDKRLEIHAHCTIGYGPVTSLAAADLGIIDAVHVGIGPLGDGSSLPEAGRMVANLREAGHEVPIDDKALANVSDYWWRLAEAQNLAPGTPQAFDASFLRHQIAGGVMTTTLRQLEELQLGHLFPRVIAETERVRAELGYPIMVTPFPQMVMTQATTNIVSGQRYSQVSDQILRYALGKLGRPTSPLDPEVLDAIMDRPRAKEIASEPDFPDYADLRKRFGESMPDEEFLLRAVMPGDQVDAMLAAGPSGSHYTPEAAPVLELLKEIAARPAARDIVIERPGFRLALHAGASTGAA</sequence>
<proteinExistence type="predicted"/>
<dbReference type="GO" id="GO:0004736">
    <property type="term" value="F:pyruvate carboxylase activity"/>
    <property type="evidence" value="ECO:0007669"/>
    <property type="project" value="TreeGrafter"/>
</dbReference>
<dbReference type="InterPro" id="IPR013785">
    <property type="entry name" value="Aldolase_TIM"/>
</dbReference>
<comment type="caution">
    <text evidence="2">The sequence shown here is derived from an EMBL/GenBank/DDBJ whole genome shotgun (WGS) entry which is preliminary data.</text>
</comment>
<reference evidence="2 3" key="1">
    <citation type="submission" date="2020-08" db="EMBL/GenBank/DDBJ databases">
        <title>Draft genome sequence of Parasphingopyxis sp. GrpM-11.</title>
        <authorList>
            <person name="Oh J."/>
            <person name="Roh D.-H."/>
        </authorList>
    </citation>
    <scope>NUCLEOTIDE SEQUENCE [LARGE SCALE GENOMIC DNA]</scope>
    <source>
        <strain evidence="2 3">GrpM-11</strain>
    </source>
</reference>
<dbReference type="GO" id="GO:0005737">
    <property type="term" value="C:cytoplasm"/>
    <property type="evidence" value="ECO:0007669"/>
    <property type="project" value="TreeGrafter"/>
</dbReference>
<feature type="domain" description="Pyruvate carboxyltransferase" evidence="1">
    <location>
        <begin position="4"/>
        <end position="269"/>
    </location>
</feature>
<dbReference type="RefSeq" id="WP_185801873.1">
    <property type="nucleotide sequence ID" value="NZ_JACJVJ010000002.1"/>
</dbReference>
<dbReference type="InterPro" id="IPR000891">
    <property type="entry name" value="PYR_CT"/>
</dbReference>
<dbReference type="CDD" id="cd07937">
    <property type="entry name" value="DRE_TIM_PC_TC_5S"/>
    <property type="match status" value="1"/>
</dbReference>
<dbReference type="Proteomes" id="UP000564378">
    <property type="component" value="Unassembled WGS sequence"/>
</dbReference>
<evidence type="ECO:0000313" key="2">
    <source>
        <dbReference type="EMBL" id="MBC2778629.1"/>
    </source>
</evidence>
<dbReference type="AlphaFoldDB" id="A0A842I1S0"/>
<keyword evidence="3" id="KW-1185">Reference proteome</keyword>
<dbReference type="PROSITE" id="PS50991">
    <property type="entry name" value="PYR_CT"/>
    <property type="match status" value="1"/>
</dbReference>
<name>A0A842I1S0_9SPHN</name>
<dbReference type="InterPro" id="IPR055268">
    <property type="entry name" value="PCB-like"/>
</dbReference>
<dbReference type="Pfam" id="PF02436">
    <property type="entry name" value="PYC_OADA"/>
    <property type="match status" value="1"/>
</dbReference>
<organism evidence="2 3">
    <name type="scientific">Parasphingopyxis marina</name>
    <dbReference type="NCBI Taxonomy" id="2761622"/>
    <lineage>
        <taxon>Bacteria</taxon>
        <taxon>Pseudomonadati</taxon>
        <taxon>Pseudomonadota</taxon>
        <taxon>Alphaproteobacteria</taxon>
        <taxon>Sphingomonadales</taxon>
        <taxon>Sphingomonadaceae</taxon>
        <taxon>Parasphingopyxis</taxon>
    </lineage>
</organism>
<dbReference type="PANTHER" id="PTHR43778:SF2">
    <property type="entry name" value="PYRUVATE CARBOXYLASE, MITOCHONDRIAL"/>
    <property type="match status" value="1"/>
</dbReference>
<protein>
    <submittedName>
        <fullName evidence="2">Biotin carboxyl carrier protein</fullName>
    </submittedName>
</protein>
<dbReference type="PANTHER" id="PTHR43778">
    <property type="entry name" value="PYRUVATE CARBOXYLASE"/>
    <property type="match status" value="1"/>
</dbReference>
<dbReference type="InterPro" id="IPR003379">
    <property type="entry name" value="Carboxylase_cons_dom"/>
</dbReference>
<evidence type="ECO:0000313" key="3">
    <source>
        <dbReference type="Proteomes" id="UP000564378"/>
    </source>
</evidence>
<evidence type="ECO:0000259" key="1">
    <source>
        <dbReference type="PROSITE" id="PS50991"/>
    </source>
</evidence>